<dbReference type="SUPFAM" id="SSF160104">
    <property type="entry name" value="Acetoacetate decarboxylase-like"/>
    <property type="match status" value="1"/>
</dbReference>
<name>A0ABQ3PT57_9ACTN</name>
<accession>A0ABQ3PT57</accession>
<dbReference type="Pfam" id="PF09844">
    <property type="entry name" value="DUF2071"/>
    <property type="match status" value="1"/>
</dbReference>
<evidence type="ECO:0008006" key="4">
    <source>
        <dbReference type="Google" id="ProtNLM"/>
    </source>
</evidence>
<reference evidence="2" key="1">
    <citation type="submission" date="2024-05" db="EMBL/GenBank/DDBJ databases">
        <title>Whole genome shotgun sequence of Streptomyces hydrogenans NBRC 13475.</title>
        <authorList>
            <person name="Komaki H."/>
            <person name="Tamura T."/>
        </authorList>
    </citation>
    <scope>NUCLEOTIDE SEQUENCE</scope>
    <source>
        <strain evidence="2">NBRC 13475</strain>
    </source>
</reference>
<feature type="region of interest" description="Disordered" evidence="1">
    <location>
        <begin position="1"/>
        <end position="20"/>
    </location>
</feature>
<dbReference type="EMBL" id="BNDW01000120">
    <property type="protein sequence ID" value="GHI28198.1"/>
    <property type="molecule type" value="Genomic_DNA"/>
</dbReference>
<evidence type="ECO:0000256" key="1">
    <source>
        <dbReference type="SAM" id="MobiDB-lite"/>
    </source>
</evidence>
<organism evidence="2 3">
    <name type="scientific">Streptomyces hydrogenans</name>
    <dbReference type="NCBI Taxonomy" id="1873719"/>
    <lineage>
        <taxon>Bacteria</taxon>
        <taxon>Bacillati</taxon>
        <taxon>Actinomycetota</taxon>
        <taxon>Actinomycetes</taxon>
        <taxon>Kitasatosporales</taxon>
        <taxon>Streptomycetaceae</taxon>
        <taxon>Streptomyces</taxon>
    </lineage>
</organism>
<dbReference type="Proteomes" id="UP001052739">
    <property type="component" value="Unassembled WGS sequence"/>
</dbReference>
<dbReference type="PANTHER" id="PTHR39186">
    <property type="entry name" value="DUF2071 FAMILY PROTEIN"/>
    <property type="match status" value="1"/>
</dbReference>
<dbReference type="InterPro" id="IPR018644">
    <property type="entry name" value="DUF2071"/>
</dbReference>
<gene>
    <name evidence="2" type="ORF">Shyd_95690</name>
</gene>
<evidence type="ECO:0000313" key="3">
    <source>
        <dbReference type="Proteomes" id="UP001052739"/>
    </source>
</evidence>
<protein>
    <recommendedName>
        <fullName evidence="4">DUF2071 domain-containing protein</fullName>
    </recommendedName>
</protein>
<dbReference type="InterPro" id="IPR023375">
    <property type="entry name" value="ADC_dom_sf"/>
</dbReference>
<dbReference type="PANTHER" id="PTHR39186:SF1">
    <property type="entry name" value="DUF2071 DOMAIN-CONTAINING PROTEIN"/>
    <property type="match status" value="1"/>
</dbReference>
<dbReference type="GeneID" id="94009680"/>
<keyword evidence="3" id="KW-1185">Reference proteome</keyword>
<comment type="caution">
    <text evidence="2">The sequence shown here is derived from an EMBL/GenBank/DDBJ whole genome shotgun (WGS) entry which is preliminary data.</text>
</comment>
<proteinExistence type="predicted"/>
<evidence type="ECO:0000313" key="2">
    <source>
        <dbReference type="EMBL" id="GHI28198.1"/>
    </source>
</evidence>
<dbReference type="RefSeq" id="WP_043220040.1">
    <property type="nucleotide sequence ID" value="NZ_BNBS01000004.1"/>
</dbReference>
<sequence length="263" mass="28935">MPQTPPAVQPEPITADPPHRTDRTLLTQSWLDLAFLHWAADPAAVAPLLPAGTVPDTFDGVTYVGLVAFRMHRVGWFRLPGLPYLGTFPETNVRLYSVDGHGRRGVVFRSLDASRLLPVAVGRWAFRLPYVWSRMSVRSDGAVVTYRSDRRWPGPRGARSALRVEVGEPVAEPTDLEHFLTARWGMHSSFAGRPLYLPNTHPRWPLHRARLLACDETLLTAAGLDAPLGPPASVLYSPGVPVRFGAAARPPARAVPRQRRGGS</sequence>
<dbReference type="Gene3D" id="2.40.400.10">
    <property type="entry name" value="Acetoacetate decarboxylase-like"/>
    <property type="match status" value="1"/>
</dbReference>